<protein>
    <submittedName>
        <fullName evidence="2">Uncharacterized protein</fullName>
    </submittedName>
</protein>
<organism evidence="2 3">
    <name type="scientific">Lolium multiflorum</name>
    <name type="common">Italian ryegrass</name>
    <name type="synonym">Lolium perenne subsp. multiflorum</name>
    <dbReference type="NCBI Taxonomy" id="4521"/>
    <lineage>
        <taxon>Eukaryota</taxon>
        <taxon>Viridiplantae</taxon>
        <taxon>Streptophyta</taxon>
        <taxon>Embryophyta</taxon>
        <taxon>Tracheophyta</taxon>
        <taxon>Spermatophyta</taxon>
        <taxon>Magnoliopsida</taxon>
        <taxon>Liliopsida</taxon>
        <taxon>Poales</taxon>
        <taxon>Poaceae</taxon>
        <taxon>BOP clade</taxon>
        <taxon>Pooideae</taxon>
        <taxon>Poodae</taxon>
        <taxon>Poeae</taxon>
        <taxon>Poeae Chloroplast Group 2 (Poeae type)</taxon>
        <taxon>Loliodinae</taxon>
        <taxon>Loliinae</taxon>
        <taxon>Lolium</taxon>
    </lineage>
</organism>
<name>A0AAD8TG08_LOLMU</name>
<proteinExistence type="predicted"/>
<dbReference type="EMBL" id="JAUUTY010000002">
    <property type="protein sequence ID" value="KAK1680963.1"/>
    <property type="molecule type" value="Genomic_DNA"/>
</dbReference>
<gene>
    <name evidence="2" type="ORF">QYE76_041811</name>
</gene>
<evidence type="ECO:0000256" key="1">
    <source>
        <dbReference type="SAM" id="MobiDB-lite"/>
    </source>
</evidence>
<comment type="caution">
    <text evidence="2">The sequence shown here is derived from an EMBL/GenBank/DDBJ whole genome shotgun (WGS) entry which is preliminary data.</text>
</comment>
<keyword evidence="3" id="KW-1185">Reference proteome</keyword>
<feature type="compositionally biased region" description="Basic and acidic residues" evidence="1">
    <location>
        <begin position="35"/>
        <end position="46"/>
    </location>
</feature>
<feature type="region of interest" description="Disordered" evidence="1">
    <location>
        <begin position="158"/>
        <end position="182"/>
    </location>
</feature>
<accession>A0AAD8TG08</accession>
<dbReference type="AlphaFoldDB" id="A0AAD8TG08"/>
<feature type="region of interest" description="Disordered" evidence="1">
    <location>
        <begin position="30"/>
        <end position="54"/>
    </location>
</feature>
<reference evidence="2" key="1">
    <citation type="submission" date="2023-07" db="EMBL/GenBank/DDBJ databases">
        <title>A chromosome-level genome assembly of Lolium multiflorum.</title>
        <authorList>
            <person name="Chen Y."/>
            <person name="Copetti D."/>
            <person name="Kolliker R."/>
            <person name="Studer B."/>
        </authorList>
    </citation>
    <scope>NUCLEOTIDE SEQUENCE</scope>
    <source>
        <strain evidence="2">02402/16</strain>
        <tissue evidence="2">Leaf</tissue>
    </source>
</reference>
<sequence>MNKMASGMRLDALNLMLVARSPNEHRSIAAVSPAAEKRCQRGQRDLEGEEDRQEDLEMRKFTRNTLRWSERLEEACGGRNQRNSPAGRRWNRRICQRLELSRLDSFGEDGEDDEAHPPVPSEQRGMVCSGGAMARSCRCCGGSFLLCCSQRREEKRGWRKVGGGGGMEGKELGFPGLSLAGD</sequence>
<dbReference type="Proteomes" id="UP001231189">
    <property type="component" value="Unassembled WGS sequence"/>
</dbReference>
<evidence type="ECO:0000313" key="2">
    <source>
        <dbReference type="EMBL" id="KAK1680963.1"/>
    </source>
</evidence>
<evidence type="ECO:0000313" key="3">
    <source>
        <dbReference type="Proteomes" id="UP001231189"/>
    </source>
</evidence>